<evidence type="ECO:0000256" key="6">
    <source>
        <dbReference type="ARBA" id="ARBA00023002"/>
    </source>
</evidence>
<evidence type="ECO:0000256" key="8">
    <source>
        <dbReference type="PIRNR" id="PIRNR000194"/>
    </source>
</evidence>
<dbReference type="Proteomes" id="UP000738126">
    <property type="component" value="Unassembled WGS sequence"/>
</dbReference>
<dbReference type="GO" id="GO:0016301">
    <property type="term" value="F:kinase activity"/>
    <property type="evidence" value="ECO:0007669"/>
    <property type="project" value="UniProtKB-KW"/>
</dbReference>
<dbReference type="InterPro" id="IPR001796">
    <property type="entry name" value="DHFR_dom"/>
</dbReference>
<dbReference type="EC" id="1.5.1.3" evidence="3 8"/>
<keyword evidence="10" id="KW-0808">Transferase</keyword>
<keyword evidence="11" id="KW-1185">Reference proteome</keyword>
<dbReference type="PANTHER" id="PTHR48069">
    <property type="entry name" value="DIHYDROFOLATE REDUCTASE"/>
    <property type="match status" value="1"/>
</dbReference>
<accession>A0ABS1E389</accession>
<evidence type="ECO:0000256" key="1">
    <source>
        <dbReference type="ARBA" id="ARBA00004903"/>
    </source>
</evidence>
<dbReference type="RefSeq" id="WP_200255847.1">
    <property type="nucleotide sequence ID" value="NZ_NRSH01000004.1"/>
</dbReference>
<keyword evidence="10" id="KW-0418">Kinase</keyword>
<evidence type="ECO:0000256" key="5">
    <source>
        <dbReference type="ARBA" id="ARBA00022857"/>
    </source>
</evidence>
<proteinExistence type="inferred from homology"/>
<dbReference type="PROSITE" id="PS51330">
    <property type="entry name" value="DHFR_2"/>
    <property type="match status" value="1"/>
</dbReference>
<evidence type="ECO:0000256" key="3">
    <source>
        <dbReference type="ARBA" id="ARBA00012856"/>
    </source>
</evidence>
<comment type="similarity">
    <text evidence="2 8">Belongs to the dihydrofolate reductase family.</text>
</comment>
<dbReference type="InterPro" id="IPR012259">
    <property type="entry name" value="DHFR"/>
</dbReference>
<evidence type="ECO:0000259" key="9">
    <source>
        <dbReference type="PROSITE" id="PS51330"/>
    </source>
</evidence>
<dbReference type="CDD" id="cd00209">
    <property type="entry name" value="DHFR"/>
    <property type="match status" value="1"/>
</dbReference>
<keyword evidence="5 8" id="KW-0521">NADP</keyword>
<dbReference type="Gene3D" id="3.40.430.10">
    <property type="entry name" value="Dihydrofolate Reductase, subunit A"/>
    <property type="match status" value="1"/>
</dbReference>
<evidence type="ECO:0000313" key="11">
    <source>
        <dbReference type="Proteomes" id="UP000738126"/>
    </source>
</evidence>
<dbReference type="PIRSF" id="PIRSF000194">
    <property type="entry name" value="DHFR"/>
    <property type="match status" value="1"/>
</dbReference>
<feature type="domain" description="DHFR" evidence="9">
    <location>
        <begin position="3"/>
        <end position="160"/>
    </location>
</feature>
<dbReference type="PANTHER" id="PTHR48069:SF3">
    <property type="entry name" value="DIHYDROFOLATE REDUCTASE"/>
    <property type="match status" value="1"/>
</dbReference>
<organism evidence="10 11">
    <name type="scientific">Halorhodospira neutriphila</name>
    <dbReference type="NCBI Taxonomy" id="168379"/>
    <lineage>
        <taxon>Bacteria</taxon>
        <taxon>Pseudomonadati</taxon>
        <taxon>Pseudomonadota</taxon>
        <taxon>Gammaproteobacteria</taxon>
        <taxon>Chromatiales</taxon>
        <taxon>Ectothiorhodospiraceae</taxon>
        <taxon>Halorhodospira</taxon>
    </lineage>
</organism>
<comment type="caution">
    <text evidence="10">The sequence shown here is derived from an EMBL/GenBank/DDBJ whole genome shotgun (WGS) entry which is preliminary data.</text>
</comment>
<reference evidence="10 11" key="1">
    <citation type="journal article" date="2020" name="Microorganisms">
        <title>Osmotic Adaptation and Compatible Solute Biosynthesis of Phototrophic Bacteria as Revealed from Genome Analyses.</title>
        <authorList>
            <person name="Imhoff J.F."/>
            <person name="Rahn T."/>
            <person name="Kunzel S."/>
            <person name="Keller A."/>
            <person name="Neulinger S.C."/>
        </authorList>
    </citation>
    <scope>NUCLEOTIDE SEQUENCE [LARGE SCALE GENOMIC DNA]</scope>
    <source>
        <strain evidence="10 11">DSM 15116</strain>
    </source>
</reference>
<keyword evidence="4 8" id="KW-0554">One-carbon metabolism</keyword>
<sequence length="162" mass="17747">MSEIVLVAIMGRNRVIGADGEQPWHFRCDLERFKALTRGHPVLMGRRTFAAIGRPLPGRTNIVLSRDPRLALEGAEVAAGLEPALERAAAAPGGERIMVIGGGDLYHQCLGRAQRIELTVVDDAPEGDTRFPALDGRWQETAREEAAEGGFRLSFRTYRRAG</sequence>
<comment type="function">
    <text evidence="7 8">Key enzyme in folate metabolism. Catalyzes an essential reaction for de novo glycine and purine synthesis, and for DNA precursor synthesis.</text>
</comment>
<dbReference type="EMBL" id="NRSH01000004">
    <property type="protein sequence ID" value="MBK1725572.1"/>
    <property type="molecule type" value="Genomic_DNA"/>
</dbReference>
<keyword evidence="6 8" id="KW-0560">Oxidoreductase</keyword>
<comment type="pathway">
    <text evidence="1 8">Cofactor biosynthesis; tetrahydrofolate biosynthesis; 5,6,7,8-tetrahydrofolate from 7,8-dihydrofolate: step 1/1.</text>
</comment>
<dbReference type="PRINTS" id="PR00070">
    <property type="entry name" value="DHFR"/>
</dbReference>
<evidence type="ECO:0000256" key="4">
    <source>
        <dbReference type="ARBA" id="ARBA00022563"/>
    </source>
</evidence>
<name>A0ABS1E389_9GAMM</name>
<dbReference type="InterPro" id="IPR024072">
    <property type="entry name" value="DHFR-like_dom_sf"/>
</dbReference>
<evidence type="ECO:0000313" key="10">
    <source>
        <dbReference type="EMBL" id="MBK1725572.1"/>
    </source>
</evidence>
<dbReference type="Pfam" id="PF00186">
    <property type="entry name" value="DHFR_1"/>
    <property type="match status" value="1"/>
</dbReference>
<evidence type="ECO:0000256" key="7">
    <source>
        <dbReference type="ARBA" id="ARBA00025067"/>
    </source>
</evidence>
<gene>
    <name evidence="10" type="ORF">CKO13_00725</name>
</gene>
<dbReference type="SUPFAM" id="SSF53597">
    <property type="entry name" value="Dihydrofolate reductase-like"/>
    <property type="match status" value="1"/>
</dbReference>
<protein>
    <recommendedName>
        <fullName evidence="3 8">Dihydrofolate reductase</fullName>
        <ecNumber evidence="3 8">1.5.1.3</ecNumber>
    </recommendedName>
</protein>
<evidence type="ECO:0000256" key="2">
    <source>
        <dbReference type="ARBA" id="ARBA00009539"/>
    </source>
</evidence>
<comment type="catalytic activity">
    <reaction evidence="8">
        <text>(6S)-5,6,7,8-tetrahydrofolate + NADP(+) = 7,8-dihydrofolate + NADPH + H(+)</text>
        <dbReference type="Rhea" id="RHEA:15009"/>
        <dbReference type="ChEBI" id="CHEBI:15378"/>
        <dbReference type="ChEBI" id="CHEBI:57451"/>
        <dbReference type="ChEBI" id="CHEBI:57453"/>
        <dbReference type="ChEBI" id="CHEBI:57783"/>
        <dbReference type="ChEBI" id="CHEBI:58349"/>
        <dbReference type="EC" id="1.5.1.3"/>
    </reaction>
</comment>